<comment type="subcellular location">
    <subcellularLocation>
        <location evidence="1 12">Golgi apparatus</location>
        <location evidence="1 12">Golgi stack membrane</location>
        <topology evidence="1 12">Single-pass type II membrane protein</topology>
    </subcellularLocation>
</comment>
<dbReference type="UniPathway" id="UPA00378"/>
<feature type="region of interest" description="Disordered" evidence="13">
    <location>
        <begin position="457"/>
        <end position="480"/>
    </location>
</feature>
<sequence length="480" mass="57129">MKINVNYRNLSRFLKLLLVLVVFIVVVYSVFKSCWIIREKKYSDKSHSNQQKSDVTQEDYTQSPPTLESSIINVTPVPVINWNKISKSRLPWYFKDGLRYPERDLVDNKTGVRISKLWPEEHMLGDRVEEQLMFVPPHYKYENAPLKNILLYNDHKNWMIEDGQIEFLSNGCPVDRCKIIRNAKYLYEADAVVFRNNFIDYELSTSIANQVRIFYIQQSAYYTKLDNISANFINWTVSYRHDSDIVVPYRRWAYYNNPLVTQREQLQRNYAQNKKKLIAAVIMECDTDNGRILYVRELNKHIAVDIYGQCGDYNYVISDTFFKILGQDYRYYLAFEDSNCINYITEKFFVEGLGYDMLPIVMGARREDYELVAPHHSYLHVDDFESPEELSKYLFRLSNDDELYNEYFRWKGSGEFVDTRFFCRLCAMLHDESAPVKHYHNVIDWWRRPDACDHQPARRWKTPGENSSQPPEVRKQYSLS</sequence>
<keyword evidence="9 12" id="KW-0333">Golgi apparatus</keyword>
<keyword evidence="11" id="KW-0325">Glycoprotein</keyword>
<dbReference type="GO" id="GO:0008417">
    <property type="term" value="F:fucosyltransferase activity"/>
    <property type="evidence" value="ECO:0007669"/>
    <property type="project" value="InterPro"/>
</dbReference>
<keyword evidence="8 12" id="KW-1133">Transmembrane helix</keyword>
<keyword evidence="6 12" id="KW-0812">Transmembrane</keyword>
<protein>
    <recommendedName>
        <fullName evidence="12">Fucosyltransferase</fullName>
        <ecNumber evidence="12">2.4.1.-</ecNumber>
    </recommendedName>
</protein>
<feature type="domain" description="Fucosyltransferase C-terminal" evidence="14">
    <location>
        <begin position="272"/>
        <end position="445"/>
    </location>
</feature>
<dbReference type="RefSeq" id="XP_025415987.1">
    <property type="nucleotide sequence ID" value="XM_025560202.1"/>
</dbReference>
<dbReference type="EC" id="2.4.1.-" evidence="12"/>
<comment type="pathway">
    <text evidence="2">Protein modification; protein glycosylation.</text>
</comment>
<dbReference type="PANTHER" id="PTHR48438">
    <property type="entry name" value="ALPHA-(1,3)-FUCOSYLTRANSFERASE C-RELATED"/>
    <property type="match status" value="1"/>
</dbReference>
<keyword evidence="7" id="KW-0735">Signal-anchor</keyword>
<name>A0A8B8FYW2_9HEMI</name>
<evidence type="ECO:0000313" key="17">
    <source>
        <dbReference type="RefSeq" id="XP_025415987.1"/>
    </source>
</evidence>
<evidence type="ECO:0000256" key="6">
    <source>
        <dbReference type="ARBA" id="ARBA00022692"/>
    </source>
</evidence>
<organism evidence="16 17">
    <name type="scientific">Sipha flava</name>
    <name type="common">yellow sugarcane aphid</name>
    <dbReference type="NCBI Taxonomy" id="143950"/>
    <lineage>
        <taxon>Eukaryota</taxon>
        <taxon>Metazoa</taxon>
        <taxon>Ecdysozoa</taxon>
        <taxon>Arthropoda</taxon>
        <taxon>Hexapoda</taxon>
        <taxon>Insecta</taxon>
        <taxon>Pterygota</taxon>
        <taxon>Neoptera</taxon>
        <taxon>Paraneoptera</taxon>
        <taxon>Hemiptera</taxon>
        <taxon>Sternorrhyncha</taxon>
        <taxon>Aphidomorpha</taxon>
        <taxon>Aphidoidea</taxon>
        <taxon>Aphididae</taxon>
        <taxon>Sipha</taxon>
    </lineage>
</organism>
<gene>
    <name evidence="17" type="primary">LOC112687479</name>
</gene>
<dbReference type="Pfam" id="PF00852">
    <property type="entry name" value="Glyco_transf_10"/>
    <property type="match status" value="1"/>
</dbReference>
<evidence type="ECO:0000256" key="2">
    <source>
        <dbReference type="ARBA" id="ARBA00004922"/>
    </source>
</evidence>
<evidence type="ECO:0000256" key="8">
    <source>
        <dbReference type="ARBA" id="ARBA00022989"/>
    </source>
</evidence>
<evidence type="ECO:0000256" key="7">
    <source>
        <dbReference type="ARBA" id="ARBA00022968"/>
    </source>
</evidence>
<comment type="similarity">
    <text evidence="3 12">Belongs to the glycosyltransferase 10 family.</text>
</comment>
<accession>A0A8B8FYW2</accession>
<evidence type="ECO:0000259" key="15">
    <source>
        <dbReference type="Pfam" id="PF17039"/>
    </source>
</evidence>
<evidence type="ECO:0000259" key="14">
    <source>
        <dbReference type="Pfam" id="PF00852"/>
    </source>
</evidence>
<dbReference type="InterPro" id="IPR031481">
    <property type="entry name" value="Glyco_tran_10_N"/>
</dbReference>
<dbReference type="OrthoDB" id="427096at2759"/>
<reference evidence="17" key="1">
    <citation type="submission" date="2025-08" db="UniProtKB">
        <authorList>
            <consortium name="RefSeq"/>
        </authorList>
    </citation>
    <scope>IDENTIFICATION</scope>
    <source>
        <tissue evidence="17">Whole body</tissue>
    </source>
</reference>
<dbReference type="Gene3D" id="3.40.50.11660">
    <property type="entry name" value="Glycosyl transferase family 10, C-terminal domain"/>
    <property type="match status" value="1"/>
</dbReference>
<dbReference type="Pfam" id="PF17039">
    <property type="entry name" value="Glyco_tran_10_N"/>
    <property type="match status" value="1"/>
</dbReference>
<keyword evidence="5 12" id="KW-0808">Transferase</keyword>
<dbReference type="GO" id="GO:0032580">
    <property type="term" value="C:Golgi cisterna membrane"/>
    <property type="evidence" value="ECO:0007669"/>
    <property type="project" value="UniProtKB-SubCell"/>
</dbReference>
<evidence type="ECO:0000256" key="5">
    <source>
        <dbReference type="ARBA" id="ARBA00022679"/>
    </source>
</evidence>
<evidence type="ECO:0000256" key="9">
    <source>
        <dbReference type="ARBA" id="ARBA00023034"/>
    </source>
</evidence>
<evidence type="ECO:0000313" key="16">
    <source>
        <dbReference type="Proteomes" id="UP000694846"/>
    </source>
</evidence>
<dbReference type="SUPFAM" id="SSF53756">
    <property type="entry name" value="UDP-Glycosyltransferase/glycogen phosphorylase"/>
    <property type="match status" value="1"/>
</dbReference>
<dbReference type="InterPro" id="IPR001503">
    <property type="entry name" value="Glyco_trans_10"/>
</dbReference>
<keyword evidence="16" id="KW-1185">Reference proteome</keyword>
<evidence type="ECO:0000256" key="10">
    <source>
        <dbReference type="ARBA" id="ARBA00023136"/>
    </source>
</evidence>
<dbReference type="GeneID" id="112687479"/>
<dbReference type="Proteomes" id="UP000694846">
    <property type="component" value="Unplaced"/>
</dbReference>
<evidence type="ECO:0000256" key="12">
    <source>
        <dbReference type="RuleBase" id="RU003832"/>
    </source>
</evidence>
<keyword evidence="10 12" id="KW-0472">Membrane</keyword>
<evidence type="ECO:0000256" key="3">
    <source>
        <dbReference type="ARBA" id="ARBA00008919"/>
    </source>
</evidence>
<dbReference type="AlphaFoldDB" id="A0A8B8FYW2"/>
<evidence type="ECO:0000256" key="1">
    <source>
        <dbReference type="ARBA" id="ARBA00004447"/>
    </source>
</evidence>
<dbReference type="InterPro" id="IPR055270">
    <property type="entry name" value="Glyco_tran_10_C"/>
</dbReference>
<dbReference type="FunFam" id="3.40.50.11660:FF:000004">
    <property type="entry name" value="Glycoprotein 3-alpha-L-fucosyltransferase A"/>
    <property type="match status" value="1"/>
</dbReference>
<feature type="domain" description="Fucosyltransferase N-terminal" evidence="15">
    <location>
        <begin position="147"/>
        <end position="249"/>
    </location>
</feature>
<evidence type="ECO:0000256" key="13">
    <source>
        <dbReference type="SAM" id="MobiDB-lite"/>
    </source>
</evidence>
<evidence type="ECO:0000256" key="4">
    <source>
        <dbReference type="ARBA" id="ARBA00022676"/>
    </source>
</evidence>
<dbReference type="InterPro" id="IPR038577">
    <property type="entry name" value="GT10-like_C_sf"/>
</dbReference>
<proteinExistence type="inferred from homology"/>
<keyword evidence="4 12" id="KW-0328">Glycosyltransferase</keyword>
<dbReference type="PANTHER" id="PTHR48438:SF1">
    <property type="entry name" value="ALPHA-(1,3)-FUCOSYLTRANSFERASE C-RELATED"/>
    <property type="match status" value="1"/>
</dbReference>
<feature type="transmembrane region" description="Helical" evidence="12">
    <location>
        <begin position="12"/>
        <end position="31"/>
    </location>
</feature>
<evidence type="ECO:0000256" key="11">
    <source>
        <dbReference type="ARBA" id="ARBA00023180"/>
    </source>
</evidence>